<accession>A0A833LXV7</accession>
<dbReference type="AlphaFoldDB" id="A0A833LXV7"/>
<protein>
    <submittedName>
        <fullName evidence="1">Uncharacterized protein</fullName>
    </submittedName>
</protein>
<dbReference type="Pfam" id="PF13287">
    <property type="entry name" value="Fn3_assoc"/>
    <property type="match status" value="2"/>
</dbReference>
<dbReference type="InterPro" id="IPR026876">
    <property type="entry name" value="Fn3_assoc_repeat"/>
</dbReference>
<evidence type="ECO:0000313" key="2">
    <source>
        <dbReference type="Proteomes" id="UP000460298"/>
    </source>
</evidence>
<reference evidence="1 2" key="1">
    <citation type="submission" date="2019-10" db="EMBL/GenBank/DDBJ databases">
        <title>Extracellular Electron Transfer in a Candidatus Methanoperedens spp. Enrichment Culture.</title>
        <authorList>
            <person name="Berger S."/>
            <person name="Rangel Shaw D."/>
            <person name="Berben T."/>
            <person name="In 'T Zandt M."/>
            <person name="Frank J."/>
            <person name="Reimann J."/>
            <person name="Jetten M.S.M."/>
            <person name="Welte C.U."/>
        </authorList>
    </citation>
    <scope>NUCLEOTIDE SEQUENCE [LARGE SCALE GENOMIC DNA]</scope>
    <source>
        <strain evidence="1">SB12</strain>
    </source>
</reference>
<sequence>MRQIDAFGRVDLALPRWHIVCTVVLSMKTILRFILVLVLLTGCLARVDSPESPFQLMDHFLESNAGGKEPSDAEGQVEPPVISPSSQVIASGDLVVISTTAPSTLYYTVDGSEPTLASSSGASPTAVMLSGSNGTHIFVKAFARYPDDSVSPVTTEDYVIAAVAPSAPSFSPTNQAVSSGTVVTMSTLAGATIYYTVDGSDPSLASSSGASPVSVTLTGSNGTHILIKAFAVYPVLGASGIATEDYVIAH</sequence>
<name>A0A833LXV7_9LEPT</name>
<organism evidence="1 2">
    <name type="scientific">Leptonema illini</name>
    <dbReference type="NCBI Taxonomy" id="183"/>
    <lineage>
        <taxon>Bacteria</taxon>
        <taxon>Pseudomonadati</taxon>
        <taxon>Spirochaetota</taxon>
        <taxon>Spirochaetia</taxon>
        <taxon>Leptospirales</taxon>
        <taxon>Leptospiraceae</taxon>
        <taxon>Leptonema</taxon>
    </lineage>
</organism>
<dbReference type="Proteomes" id="UP000460298">
    <property type="component" value="Unassembled WGS sequence"/>
</dbReference>
<comment type="caution">
    <text evidence="1">The sequence shown here is derived from an EMBL/GenBank/DDBJ whole genome shotgun (WGS) entry which is preliminary data.</text>
</comment>
<evidence type="ECO:0000313" key="1">
    <source>
        <dbReference type="EMBL" id="KAB2933341.1"/>
    </source>
</evidence>
<proteinExistence type="predicted"/>
<gene>
    <name evidence="1" type="ORF">F9K24_08305</name>
</gene>
<dbReference type="EMBL" id="WBUI01000006">
    <property type="protein sequence ID" value="KAB2933341.1"/>
    <property type="molecule type" value="Genomic_DNA"/>
</dbReference>